<name>A0ABT4CHB4_9ACTN</name>
<evidence type="ECO:0000256" key="1">
    <source>
        <dbReference type="SAM" id="SignalP"/>
    </source>
</evidence>
<sequence>MPKPPTVPVRLGHVLAGVLVVLGSTTVARAAAEPGPHDRLAGLPGPCADVSTDPADFPRAVPLPQGAYTVRGFIRADCRQFLDLAMDTEDLGPEERHLVRRLRAKGFRGVTSDSRTVEVDMGPDAPPELREEYTIRAYGRGLRVKVELGFVGAAPRWGGTALVRYVLRPLR</sequence>
<keyword evidence="3" id="KW-1185">Reference proteome</keyword>
<dbReference type="RefSeq" id="WP_268113349.1">
    <property type="nucleotide sequence ID" value="NZ_JAPPUX010000005.1"/>
</dbReference>
<reference evidence="2" key="1">
    <citation type="submission" date="2022-08" db="EMBL/GenBank/DDBJ databases">
        <title>Genome sequencing of Nocardioides sp. STR2.</title>
        <authorList>
            <person name="So Y."/>
        </authorList>
    </citation>
    <scope>NUCLEOTIDE SEQUENCE</scope>
    <source>
        <strain evidence="2">STR2</strain>
    </source>
</reference>
<gene>
    <name evidence="2" type="ORF">NYO98_18925</name>
</gene>
<proteinExistence type="predicted"/>
<accession>A0ABT4CHB4</accession>
<dbReference type="Proteomes" id="UP001074726">
    <property type="component" value="Unassembled WGS sequence"/>
</dbReference>
<evidence type="ECO:0000313" key="2">
    <source>
        <dbReference type="EMBL" id="MCY4728362.1"/>
    </source>
</evidence>
<keyword evidence="1" id="KW-0732">Signal</keyword>
<protein>
    <recommendedName>
        <fullName evidence="4">Secreted protein</fullName>
    </recommendedName>
</protein>
<evidence type="ECO:0008006" key="4">
    <source>
        <dbReference type="Google" id="ProtNLM"/>
    </source>
</evidence>
<organism evidence="2 3">
    <name type="scientific">Nocardioides pini</name>
    <dbReference type="NCBI Taxonomy" id="2975053"/>
    <lineage>
        <taxon>Bacteria</taxon>
        <taxon>Bacillati</taxon>
        <taxon>Actinomycetota</taxon>
        <taxon>Actinomycetes</taxon>
        <taxon>Propionibacteriales</taxon>
        <taxon>Nocardioidaceae</taxon>
        <taxon>Nocardioides</taxon>
    </lineage>
</organism>
<comment type="caution">
    <text evidence="2">The sequence shown here is derived from an EMBL/GenBank/DDBJ whole genome shotgun (WGS) entry which is preliminary data.</text>
</comment>
<feature type="signal peptide" evidence="1">
    <location>
        <begin position="1"/>
        <end position="30"/>
    </location>
</feature>
<evidence type="ECO:0000313" key="3">
    <source>
        <dbReference type="Proteomes" id="UP001074726"/>
    </source>
</evidence>
<dbReference type="EMBL" id="JAPPUX010000005">
    <property type="protein sequence ID" value="MCY4728362.1"/>
    <property type="molecule type" value="Genomic_DNA"/>
</dbReference>
<feature type="chain" id="PRO_5047137048" description="Secreted protein" evidence="1">
    <location>
        <begin position="31"/>
        <end position="171"/>
    </location>
</feature>